<evidence type="ECO:0000256" key="2">
    <source>
        <dbReference type="ARBA" id="ARBA00005417"/>
    </source>
</evidence>
<dbReference type="EMBL" id="LT607733">
    <property type="protein sequence ID" value="SCG16142.1"/>
    <property type="molecule type" value="Genomic_DNA"/>
</dbReference>
<evidence type="ECO:0000256" key="7">
    <source>
        <dbReference type="ARBA" id="ARBA00023136"/>
    </source>
</evidence>
<name>A0A1C5G9A4_MICEH</name>
<evidence type="ECO:0000256" key="3">
    <source>
        <dbReference type="ARBA" id="ARBA00022448"/>
    </source>
</evidence>
<dbReference type="FunFam" id="3.40.50.300:FF:000016">
    <property type="entry name" value="Oligopeptide ABC transporter ATP-binding component"/>
    <property type="match status" value="1"/>
</dbReference>
<comment type="subcellular location">
    <subcellularLocation>
        <location evidence="1">Cell membrane</location>
        <topology evidence="1">Peripheral membrane protein</topology>
    </subcellularLocation>
</comment>
<evidence type="ECO:0000256" key="6">
    <source>
        <dbReference type="ARBA" id="ARBA00022840"/>
    </source>
</evidence>
<evidence type="ECO:0000259" key="9">
    <source>
        <dbReference type="PROSITE" id="PS50893"/>
    </source>
</evidence>
<dbReference type="GO" id="GO:0005524">
    <property type="term" value="F:ATP binding"/>
    <property type="evidence" value="ECO:0007669"/>
    <property type="project" value="UniProtKB-KW"/>
</dbReference>
<evidence type="ECO:0000256" key="4">
    <source>
        <dbReference type="ARBA" id="ARBA00022475"/>
    </source>
</evidence>
<protein>
    <submittedName>
        <fullName evidence="10">Oligopeptide transport system ATP-binding protein</fullName>
    </submittedName>
</protein>
<keyword evidence="6 10" id="KW-0067">ATP-binding</keyword>
<sequence>MALLEVRDLRTEFRAARGSVTAVDGVSFTVDAGETVALVGESGCGKSATAQSIMGLIVPPAGQVTGGQVLFEGRDLVRLRPRELRAVRGKGISMIFQDPMTSLNPVLTVGRQLTETLELHLGLSRRAARTRAVELLEMVRIPAAETRLSSYPHQLSGGMRQRVMIAMALSCQPRLILADEITTALDVTIQAQILELLRELARETRTAVLLITHDLGVVAGMAERVNVMYAGQIVERAETVDLFHRPQMPYTWGLLGSVPRLDLVRGGKLRPIAGRPPELSEMPPGCRFAPRCAHVRETCQGRAPDLVTTWEKPDRGQLTRCWGMRPESEGGWLSTQDRHPYLSTEESS</sequence>
<evidence type="ECO:0000256" key="1">
    <source>
        <dbReference type="ARBA" id="ARBA00004202"/>
    </source>
</evidence>
<dbReference type="InterPro" id="IPR013563">
    <property type="entry name" value="Oligopep_ABC_C"/>
</dbReference>
<keyword evidence="11" id="KW-1185">Reference proteome</keyword>
<dbReference type="Pfam" id="PF08352">
    <property type="entry name" value="oligo_HPY"/>
    <property type="match status" value="1"/>
</dbReference>
<evidence type="ECO:0000256" key="8">
    <source>
        <dbReference type="SAM" id="MobiDB-lite"/>
    </source>
</evidence>
<dbReference type="RefSeq" id="WP_089003436.1">
    <property type="nucleotide sequence ID" value="NZ_JBFAAC010000005.1"/>
</dbReference>
<proteinExistence type="inferred from homology"/>
<keyword evidence="3" id="KW-0813">Transport</keyword>
<dbReference type="Proteomes" id="UP000198251">
    <property type="component" value="Chromosome I"/>
</dbReference>
<dbReference type="Gene3D" id="3.40.50.300">
    <property type="entry name" value="P-loop containing nucleotide triphosphate hydrolases"/>
    <property type="match status" value="1"/>
</dbReference>
<dbReference type="InterPro" id="IPR003593">
    <property type="entry name" value="AAA+_ATPase"/>
</dbReference>
<dbReference type="Pfam" id="PF00005">
    <property type="entry name" value="ABC_tran"/>
    <property type="match status" value="1"/>
</dbReference>
<feature type="domain" description="ABC transporter" evidence="9">
    <location>
        <begin position="4"/>
        <end position="255"/>
    </location>
</feature>
<reference evidence="10 11" key="1">
    <citation type="submission" date="2016-06" db="EMBL/GenBank/DDBJ databases">
        <authorList>
            <person name="Kjaerup R.B."/>
            <person name="Dalgaard T.S."/>
            <person name="Juul-Madsen H.R."/>
        </authorList>
    </citation>
    <scope>NUCLEOTIDE SEQUENCE [LARGE SCALE GENOMIC DNA]</scope>
    <source>
        <strain evidence="10 11">DSM 43913</strain>
    </source>
</reference>
<evidence type="ECO:0000313" key="10">
    <source>
        <dbReference type="EMBL" id="SCG16142.1"/>
    </source>
</evidence>
<dbReference type="CDD" id="cd03257">
    <property type="entry name" value="ABC_NikE_OppD_transporters"/>
    <property type="match status" value="1"/>
</dbReference>
<dbReference type="PROSITE" id="PS00211">
    <property type="entry name" value="ABC_TRANSPORTER_1"/>
    <property type="match status" value="1"/>
</dbReference>
<dbReference type="GeneID" id="95802210"/>
<dbReference type="AlphaFoldDB" id="A0A1C5G9A4"/>
<keyword evidence="7" id="KW-0472">Membrane</keyword>
<accession>A0A1C5G9A4</accession>
<keyword evidence="5" id="KW-0547">Nucleotide-binding</keyword>
<dbReference type="InterPro" id="IPR003439">
    <property type="entry name" value="ABC_transporter-like_ATP-bd"/>
</dbReference>
<keyword evidence="4" id="KW-1003">Cell membrane</keyword>
<dbReference type="GO" id="GO:0016887">
    <property type="term" value="F:ATP hydrolysis activity"/>
    <property type="evidence" value="ECO:0007669"/>
    <property type="project" value="InterPro"/>
</dbReference>
<dbReference type="SUPFAM" id="SSF52540">
    <property type="entry name" value="P-loop containing nucleoside triphosphate hydrolases"/>
    <property type="match status" value="1"/>
</dbReference>
<dbReference type="InterPro" id="IPR017871">
    <property type="entry name" value="ABC_transporter-like_CS"/>
</dbReference>
<comment type="similarity">
    <text evidence="2">Belongs to the ABC transporter superfamily.</text>
</comment>
<organism evidence="10 11">
    <name type="scientific">Micromonospora echinofusca</name>
    <dbReference type="NCBI Taxonomy" id="47858"/>
    <lineage>
        <taxon>Bacteria</taxon>
        <taxon>Bacillati</taxon>
        <taxon>Actinomycetota</taxon>
        <taxon>Actinomycetes</taxon>
        <taxon>Micromonosporales</taxon>
        <taxon>Micromonosporaceae</taxon>
        <taxon>Micromonospora</taxon>
    </lineage>
</organism>
<feature type="region of interest" description="Disordered" evidence="8">
    <location>
        <begin position="329"/>
        <end position="348"/>
    </location>
</feature>
<dbReference type="InterPro" id="IPR050388">
    <property type="entry name" value="ABC_Ni/Peptide_Import"/>
</dbReference>
<dbReference type="PANTHER" id="PTHR43297:SF2">
    <property type="entry name" value="DIPEPTIDE TRANSPORT ATP-BINDING PROTEIN DPPD"/>
    <property type="match status" value="1"/>
</dbReference>
<gene>
    <name evidence="10" type="ORF">GA0070610_2399</name>
</gene>
<evidence type="ECO:0000313" key="11">
    <source>
        <dbReference type="Proteomes" id="UP000198251"/>
    </source>
</evidence>
<dbReference type="GO" id="GO:0005886">
    <property type="term" value="C:plasma membrane"/>
    <property type="evidence" value="ECO:0007669"/>
    <property type="project" value="UniProtKB-SubCell"/>
</dbReference>
<dbReference type="PANTHER" id="PTHR43297">
    <property type="entry name" value="OLIGOPEPTIDE TRANSPORT ATP-BINDING PROTEIN APPD"/>
    <property type="match status" value="1"/>
</dbReference>
<dbReference type="NCBIfam" id="TIGR01727">
    <property type="entry name" value="oligo_HPY"/>
    <property type="match status" value="1"/>
</dbReference>
<dbReference type="PROSITE" id="PS50893">
    <property type="entry name" value="ABC_TRANSPORTER_2"/>
    <property type="match status" value="1"/>
</dbReference>
<dbReference type="InterPro" id="IPR027417">
    <property type="entry name" value="P-loop_NTPase"/>
</dbReference>
<dbReference type="GO" id="GO:0015833">
    <property type="term" value="P:peptide transport"/>
    <property type="evidence" value="ECO:0007669"/>
    <property type="project" value="InterPro"/>
</dbReference>
<evidence type="ECO:0000256" key="5">
    <source>
        <dbReference type="ARBA" id="ARBA00022741"/>
    </source>
</evidence>
<dbReference type="SMART" id="SM00382">
    <property type="entry name" value="AAA"/>
    <property type="match status" value="1"/>
</dbReference>